<sequence>MSMFGRREHEMPGLNTSSLPDLIFTVLFFFMIVTHMRQVTLKVDYRAPQGKQLTRLTKKSAVSYIYIGKPVQSLPGVSNVETDSSGVCVQLNDKLATPAEVMDYVLAEKRRMSAEDQRQMTVSIRADRQVPMGVVMDVKQALRQAKVLRVNYSAVEKSK</sequence>
<comment type="subcellular location">
    <subcellularLocation>
        <location evidence="1">Cell membrane</location>
        <topology evidence="1">Single-pass membrane protein</topology>
    </subcellularLocation>
    <subcellularLocation>
        <location evidence="7">Cell membrane</location>
        <topology evidence="7">Single-pass type II membrane protein</topology>
    </subcellularLocation>
</comment>
<keyword evidence="5 8" id="KW-1133">Transmembrane helix</keyword>
<dbReference type="OrthoDB" id="9810103at2"/>
<evidence type="ECO:0000256" key="3">
    <source>
        <dbReference type="ARBA" id="ARBA00022475"/>
    </source>
</evidence>
<organism evidence="9 10">
    <name type="scientific">Segatella copri</name>
    <dbReference type="NCBI Taxonomy" id="165179"/>
    <lineage>
        <taxon>Bacteria</taxon>
        <taxon>Pseudomonadati</taxon>
        <taxon>Bacteroidota</taxon>
        <taxon>Bacteroidia</taxon>
        <taxon>Bacteroidales</taxon>
        <taxon>Prevotellaceae</taxon>
        <taxon>Segatella</taxon>
    </lineage>
</organism>
<evidence type="ECO:0000256" key="5">
    <source>
        <dbReference type="ARBA" id="ARBA00022989"/>
    </source>
</evidence>
<evidence type="ECO:0000313" key="9">
    <source>
        <dbReference type="EMBL" id="MQP12081.1"/>
    </source>
</evidence>
<feature type="transmembrane region" description="Helical" evidence="8">
    <location>
        <begin position="20"/>
        <end position="36"/>
    </location>
</feature>
<dbReference type="Gene3D" id="3.30.420.270">
    <property type="match status" value="1"/>
</dbReference>
<dbReference type="GO" id="GO:0005886">
    <property type="term" value="C:plasma membrane"/>
    <property type="evidence" value="ECO:0007669"/>
    <property type="project" value="UniProtKB-SubCell"/>
</dbReference>
<name>A0A6A7WCH3_9BACT</name>
<evidence type="ECO:0000256" key="7">
    <source>
        <dbReference type="RuleBase" id="RU003879"/>
    </source>
</evidence>
<proteinExistence type="inferred from homology"/>
<gene>
    <name evidence="9" type="ORF">F7D20_08965</name>
</gene>
<evidence type="ECO:0000256" key="2">
    <source>
        <dbReference type="ARBA" id="ARBA00005811"/>
    </source>
</evidence>
<evidence type="ECO:0000256" key="1">
    <source>
        <dbReference type="ARBA" id="ARBA00004162"/>
    </source>
</evidence>
<keyword evidence="7" id="KW-0813">Transport</keyword>
<keyword evidence="4 7" id="KW-0812">Transmembrane</keyword>
<dbReference type="AlphaFoldDB" id="A0A6A7WCH3"/>
<dbReference type="GO" id="GO:0022857">
    <property type="term" value="F:transmembrane transporter activity"/>
    <property type="evidence" value="ECO:0007669"/>
    <property type="project" value="InterPro"/>
</dbReference>
<keyword evidence="3" id="KW-1003">Cell membrane</keyword>
<comment type="similarity">
    <text evidence="2 7">Belongs to the ExbD/TolR family.</text>
</comment>
<evidence type="ECO:0000256" key="8">
    <source>
        <dbReference type="SAM" id="Phobius"/>
    </source>
</evidence>
<comment type="caution">
    <text evidence="9">The sequence shown here is derived from an EMBL/GenBank/DDBJ whole genome shotgun (WGS) entry which is preliminary data.</text>
</comment>
<evidence type="ECO:0000256" key="4">
    <source>
        <dbReference type="ARBA" id="ARBA00022692"/>
    </source>
</evidence>
<reference evidence="9 10" key="1">
    <citation type="submission" date="2019-09" db="EMBL/GenBank/DDBJ databases">
        <title>Distinct polysaccharide growth profiles of human intestinal Prevotella copri isolates.</title>
        <authorList>
            <person name="Fehlner-Peach H."/>
            <person name="Magnabosco C."/>
            <person name="Raghavan V."/>
            <person name="Scher J.U."/>
            <person name="Tett A."/>
            <person name="Cox L.M."/>
            <person name="Gottsegen C."/>
            <person name="Watters A."/>
            <person name="Wiltshire- Gordon J.D."/>
            <person name="Segata N."/>
            <person name="Bonneau R."/>
            <person name="Littman D.R."/>
        </authorList>
    </citation>
    <scope>NUCLEOTIDE SEQUENCE [LARGE SCALE GENOMIC DNA]</scope>
    <source>
        <strain evidence="10">iAQ1173</strain>
    </source>
</reference>
<accession>A0A6A7WCH3</accession>
<keyword evidence="6 8" id="KW-0472">Membrane</keyword>
<dbReference type="InterPro" id="IPR003400">
    <property type="entry name" value="ExbD"/>
</dbReference>
<keyword evidence="10" id="KW-1185">Reference proteome</keyword>
<evidence type="ECO:0000313" key="10">
    <source>
        <dbReference type="Proteomes" id="UP000384372"/>
    </source>
</evidence>
<protein>
    <submittedName>
        <fullName evidence="9">Biopolymer transporter ExbD</fullName>
    </submittedName>
</protein>
<dbReference type="Proteomes" id="UP000384372">
    <property type="component" value="Unassembled WGS sequence"/>
</dbReference>
<dbReference type="RefSeq" id="WP_158463746.1">
    <property type="nucleotide sequence ID" value="NZ_JAHOER010000111.1"/>
</dbReference>
<dbReference type="EMBL" id="VZAD01000068">
    <property type="protein sequence ID" value="MQP12081.1"/>
    <property type="molecule type" value="Genomic_DNA"/>
</dbReference>
<dbReference type="GO" id="GO:0015031">
    <property type="term" value="P:protein transport"/>
    <property type="evidence" value="ECO:0007669"/>
    <property type="project" value="UniProtKB-KW"/>
</dbReference>
<evidence type="ECO:0000256" key="6">
    <source>
        <dbReference type="ARBA" id="ARBA00023136"/>
    </source>
</evidence>
<keyword evidence="7" id="KW-0653">Protein transport</keyword>
<dbReference type="Pfam" id="PF02472">
    <property type="entry name" value="ExbD"/>
    <property type="match status" value="1"/>
</dbReference>